<dbReference type="PANTHER" id="PTHR10885:SF0">
    <property type="entry name" value="ISOPENTENYL-DIPHOSPHATE DELTA-ISOMERASE"/>
    <property type="match status" value="1"/>
</dbReference>
<dbReference type="HAMAP" id="MF_00202">
    <property type="entry name" value="Idi"/>
    <property type="match status" value="1"/>
</dbReference>
<feature type="domain" description="Nudix hydrolase" evidence="12">
    <location>
        <begin position="37"/>
        <end position="171"/>
    </location>
</feature>
<dbReference type="Proteomes" id="UP000268192">
    <property type="component" value="Chromosome"/>
</dbReference>
<dbReference type="PROSITE" id="PS51462">
    <property type="entry name" value="NUDIX"/>
    <property type="match status" value="1"/>
</dbReference>
<dbReference type="EC" id="5.3.3.2" evidence="3 10"/>
<dbReference type="GO" id="GO:0005737">
    <property type="term" value="C:cytoplasm"/>
    <property type="evidence" value="ECO:0007669"/>
    <property type="project" value="UniProtKB-SubCell"/>
</dbReference>
<organism evidence="13 14">
    <name type="scientific">Georhizobium profundi</name>
    <dbReference type="NCBI Taxonomy" id="2341112"/>
    <lineage>
        <taxon>Bacteria</taxon>
        <taxon>Pseudomonadati</taxon>
        <taxon>Pseudomonadota</taxon>
        <taxon>Alphaproteobacteria</taxon>
        <taxon>Hyphomicrobiales</taxon>
        <taxon>Rhizobiaceae</taxon>
        <taxon>Georhizobium</taxon>
    </lineage>
</organism>
<dbReference type="SUPFAM" id="SSF55811">
    <property type="entry name" value="Nudix"/>
    <property type="match status" value="1"/>
</dbReference>
<evidence type="ECO:0000259" key="12">
    <source>
        <dbReference type="PROSITE" id="PS51462"/>
    </source>
</evidence>
<evidence type="ECO:0000256" key="1">
    <source>
        <dbReference type="ARBA" id="ARBA00004826"/>
    </source>
</evidence>
<comment type="cofactor">
    <cofactor evidence="10">
        <name>Mn(2+)</name>
        <dbReference type="ChEBI" id="CHEBI:29035"/>
    </cofactor>
    <text evidence="10">Binds 1 Mn(2+) ion per subunit.</text>
</comment>
<evidence type="ECO:0000256" key="3">
    <source>
        <dbReference type="ARBA" id="ARBA00012057"/>
    </source>
</evidence>
<reference evidence="13 14" key="1">
    <citation type="submission" date="2018-09" db="EMBL/GenBank/DDBJ databases">
        <title>Marinorhizobium profundi gen. nov., sp. nov., isolated from a deep-sea sediment sample from the New Britain Trench and proposal of Marinorhizobiaceae fam. nov. in the order Rhizobiales of the class Alphaproteobacteria.</title>
        <authorList>
            <person name="Cao J."/>
        </authorList>
    </citation>
    <scope>NUCLEOTIDE SEQUENCE [LARGE SCALE GENOMIC DNA]</scope>
    <source>
        <strain evidence="13 14">WS11</strain>
    </source>
</reference>
<keyword evidence="6 10" id="KW-0460">Magnesium</keyword>
<evidence type="ECO:0000256" key="8">
    <source>
        <dbReference type="ARBA" id="ARBA00023229"/>
    </source>
</evidence>
<dbReference type="OrthoDB" id="9809458at2"/>
<comment type="cofactor">
    <cofactor evidence="10">
        <name>Mg(2+)</name>
        <dbReference type="ChEBI" id="CHEBI:18420"/>
    </cofactor>
    <text evidence="10">Binds 1 Mg(2+) ion per subunit. The magnesium ion binds only when substrate is bound.</text>
</comment>
<dbReference type="GO" id="GO:0009240">
    <property type="term" value="P:isopentenyl diphosphate biosynthetic process"/>
    <property type="evidence" value="ECO:0007669"/>
    <property type="project" value="TreeGrafter"/>
</dbReference>
<sequence length="184" mass="21077">MRSPVTTRCGDDRIIAAIDDDGALYPVEKLDAHRRGIKHLAISAFVFSRNRLLVQRRAGGKYHSPGQWANTCCTHPDWQEDPSDCATRRLWEELGLEIDLQPRAVIEYMADVGQGLTEHERVHVFEGTVEDPDAVIPFDPTEVDKVRWVEIAELQKEARLNPESITPWFRIYLERWSELGLSPT</sequence>
<evidence type="ECO:0000256" key="9">
    <source>
        <dbReference type="ARBA" id="ARBA00023235"/>
    </source>
</evidence>
<feature type="binding site" evidence="10">
    <location>
        <position position="120"/>
    </location>
    <ligand>
        <name>Mn(2+)</name>
        <dbReference type="ChEBI" id="CHEBI:29035"/>
    </ligand>
</feature>
<feature type="binding site" evidence="10">
    <location>
        <position position="75"/>
    </location>
    <ligand>
        <name>Mn(2+)</name>
        <dbReference type="ChEBI" id="CHEBI:29035"/>
    </ligand>
</feature>
<evidence type="ECO:0000256" key="11">
    <source>
        <dbReference type="PIRSR" id="PIRSR018427-1"/>
    </source>
</evidence>
<dbReference type="GO" id="GO:0004452">
    <property type="term" value="F:isopentenyl-diphosphate delta-isomerase activity"/>
    <property type="evidence" value="ECO:0007669"/>
    <property type="project" value="UniProtKB-UniRule"/>
</dbReference>
<feature type="active site" evidence="10 11">
    <location>
        <position position="120"/>
    </location>
</feature>
<dbReference type="AlphaFoldDB" id="A0A3Q8XRE5"/>
<keyword evidence="14" id="KW-1185">Reference proteome</keyword>
<dbReference type="PIRSF" id="PIRSF018427">
    <property type="entry name" value="Isopntndiph_ism"/>
    <property type="match status" value="1"/>
</dbReference>
<comment type="similarity">
    <text evidence="2 10">Belongs to the IPP isomerase type 1 family.</text>
</comment>
<comment type="pathway">
    <text evidence="1 10">Isoprenoid biosynthesis; dimethylallyl diphosphate biosynthesis; dimethylallyl diphosphate from isopentenyl diphosphate: step 1/1.</text>
</comment>
<comment type="catalytic activity">
    <reaction evidence="10">
        <text>isopentenyl diphosphate = dimethylallyl diphosphate</text>
        <dbReference type="Rhea" id="RHEA:23284"/>
        <dbReference type="ChEBI" id="CHEBI:57623"/>
        <dbReference type="ChEBI" id="CHEBI:128769"/>
        <dbReference type="EC" id="5.3.3.2"/>
    </reaction>
</comment>
<dbReference type="EMBL" id="CP032509">
    <property type="protein sequence ID" value="AZN73586.1"/>
    <property type="molecule type" value="Genomic_DNA"/>
</dbReference>
<dbReference type="GO" id="GO:0046872">
    <property type="term" value="F:metal ion binding"/>
    <property type="evidence" value="ECO:0007669"/>
    <property type="project" value="UniProtKB-KW"/>
</dbReference>
<dbReference type="InterPro" id="IPR056375">
    <property type="entry name" value="Idi_bact"/>
</dbReference>
<dbReference type="KEGG" id="abaw:D5400_04980"/>
<evidence type="ECO:0000256" key="10">
    <source>
        <dbReference type="HAMAP-Rule" id="MF_00202"/>
    </source>
</evidence>
<name>A0A3Q8XRE5_9HYPH</name>
<dbReference type="InterPro" id="IPR011876">
    <property type="entry name" value="IsopentenylPP_isomerase_typ1"/>
</dbReference>
<dbReference type="InterPro" id="IPR015797">
    <property type="entry name" value="NUDIX_hydrolase-like_dom_sf"/>
</dbReference>
<evidence type="ECO:0000256" key="4">
    <source>
        <dbReference type="ARBA" id="ARBA00022490"/>
    </source>
</evidence>
<gene>
    <name evidence="10" type="primary">idi</name>
    <name evidence="13" type="ORF">D5400_04980</name>
</gene>
<keyword evidence="7 10" id="KW-0464">Manganese</keyword>
<evidence type="ECO:0000256" key="5">
    <source>
        <dbReference type="ARBA" id="ARBA00022723"/>
    </source>
</evidence>
<dbReference type="InterPro" id="IPR000086">
    <property type="entry name" value="NUDIX_hydrolase_dom"/>
</dbReference>
<keyword evidence="4 10" id="KW-0963">Cytoplasm</keyword>
<keyword evidence="8 10" id="KW-0414">Isoprene biosynthesis</keyword>
<dbReference type="GO" id="GO:0050992">
    <property type="term" value="P:dimethylallyl diphosphate biosynthetic process"/>
    <property type="evidence" value="ECO:0007669"/>
    <property type="project" value="UniProtKB-UniRule"/>
</dbReference>
<evidence type="ECO:0000256" key="2">
    <source>
        <dbReference type="ARBA" id="ARBA00007579"/>
    </source>
</evidence>
<feature type="active site" evidence="10 11">
    <location>
        <position position="73"/>
    </location>
</feature>
<feature type="binding site" evidence="10">
    <location>
        <position position="93"/>
    </location>
    <ligand>
        <name>Mg(2+)</name>
        <dbReference type="ChEBI" id="CHEBI:18420"/>
    </ligand>
</feature>
<keyword evidence="9 10" id="KW-0413">Isomerase</keyword>
<dbReference type="UniPathway" id="UPA00059">
    <property type="reaction ID" value="UER00104"/>
</dbReference>
<proteinExistence type="inferred from homology"/>
<evidence type="ECO:0000256" key="6">
    <source>
        <dbReference type="ARBA" id="ARBA00022842"/>
    </source>
</evidence>
<feature type="binding site" evidence="10">
    <location>
        <position position="118"/>
    </location>
    <ligand>
        <name>Mn(2+)</name>
        <dbReference type="ChEBI" id="CHEBI:29035"/>
    </ligand>
</feature>
<dbReference type="Pfam" id="PF00293">
    <property type="entry name" value="NUDIX"/>
    <property type="match status" value="1"/>
</dbReference>
<accession>A0A3Q8XRE5</accession>
<evidence type="ECO:0000313" key="13">
    <source>
        <dbReference type="EMBL" id="AZN73586.1"/>
    </source>
</evidence>
<feature type="binding site" evidence="10">
    <location>
        <position position="39"/>
    </location>
    <ligand>
        <name>Mn(2+)</name>
        <dbReference type="ChEBI" id="CHEBI:29035"/>
    </ligand>
</feature>
<evidence type="ECO:0000256" key="7">
    <source>
        <dbReference type="ARBA" id="ARBA00023211"/>
    </source>
</evidence>
<dbReference type="CDD" id="cd02885">
    <property type="entry name" value="NUDIX_IPP_Isomerase"/>
    <property type="match status" value="1"/>
</dbReference>
<dbReference type="Gene3D" id="3.90.79.10">
    <property type="entry name" value="Nucleoside Triphosphate Pyrophosphohydrolase"/>
    <property type="match status" value="1"/>
</dbReference>
<evidence type="ECO:0000313" key="14">
    <source>
        <dbReference type="Proteomes" id="UP000268192"/>
    </source>
</evidence>
<comment type="function">
    <text evidence="10">Catalyzes the 1,3-allylic rearrangement of the homoallylic substrate isopentenyl (IPP) to its highly electrophilic allylic isomer, dimethylallyl diphosphate (DMAPP).</text>
</comment>
<dbReference type="PANTHER" id="PTHR10885">
    <property type="entry name" value="ISOPENTENYL-DIPHOSPHATE DELTA-ISOMERASE"/>
    <property type="match status" value="1"/>
</dbReference>
<keyword evidence="5 10" id="KW-0479">Metal-binding</keyword>
<comment type="subcellular location">
    <subcellularLocation>
        <location evidence="10">Cytoplasm</location>
    </subcellularLocation>
</comment>
<protein>
    <recommendedName>
        <fullName evidence="3 10">Isopentenyl-diphosphate Delta-isomerase</fullName>
        <shortName evidence="10">IPP isomerase</shortName>
        <ecNumber evidence="3 10">5.3.3.2</ecNumber>
    </recommendedName>
    <alternativeName>
        <fullName evidence="10">IPP:DMAPP isomerase</fullName>
    </alternativeName>
    <alternativeName>
        <fullName evidence="10">Isopentenyl pyrophosphate isomerase</fullName>
    </alternativeName>
</protein>
<feature type="binding site" evidence="10">
    <location>
        <position position="33"/>
    </location>
    <ligand>
        <name>Mn(2+)</name>
        <dbReference type="ChEBI" id="CHEBI:29035"/>
    </ligand>
</feature>